<gene>
    <name evidence="2" type="ORF">LAZ67_3001719</name>
</gene>
<accession>A0ABY6K758</accession>
<dbReference type="PANTHER" id="PTHR36688">
    <property type="entry name" value="ENDO/EXONUCLEASE/PHOSPHATASE DOMAIN-CONTAINING PROTEIN"/>
    <property type="match status" value="1"/>
</dbReference>
<proteinExistence type="predicted"/>
<dbReference type="EMBL" id="CP092865">
    <property type="protein sequence ID" value="UYV64706.1"/>
    <property type="molecule type" value="Genomic_DNA"/>
</dbReference>
<dbReference type="Pfam" id="PF18658">
    <property type="entry name" value="zf-C2H2_12"/>
    <property type="match status" value="1"/>
</dbReference>
<feature type="domain" description="Reverse transcriptase" evidence="1">
    <location>
        <begin position="833"/>
        <end position="1100"/>
    </location>
</feature>
<dbReference type="Gene3D" id="3.60.10.10">
    <property type="entry name" value="Endonuclease/exonuclease/phosphatase"/>
    <property type="match status" value="1"/>
</dbReference>
<sequence>MSSSKPSGSKTKRKIADEHRNFQKKWELEYFCSEVKDKIICLICNNAISVPKLYNIKRHYEQHKSKYDTYEGLMRQEKLKEFKLGMKKQQFMFTKVSQESEAAVHASYVLSEMIAKHSKPFTEGDFIKECLIKAAEIVCPGSVKTFQAISLSRTTVVERYRHWGRSSVSCFFRACDTDFNIFEELLELVPMHGTTTGEDIFNCVYDLLKKYNLPQSKLTSVATDGAPSMTGKTNGFVALLRKKLSEISDGSNIHHTHCIIHQEVLCTKRQFSLFLTELESEYSGLSYYTEVRWLSCSKVLKQFWDLKEEIYQFLITKNQDITLFSDQVWLQDFSFMVDITKHSGGTKGENRAMATEVGAIGYTNGKLLRGLDNRAAPQQSKTIKKPLGRFLRICQINVEGLTTAKTEILERMGRDENIDIFALQETHISEDHISRLKIPNYDLIAYENHPRYGLAILTKKDISNNSFPSIKSSHSISITHDSLTIHNIYKPPSQDWNQQVLPNTSHPSLYCGDFNSHHNSWGYTTTNTNGELLEEWANNNLLHLIYNPKQNGSFSSGRWNTRTNPDLCFVSTDHNNKPIPTTKRILKKFPKNQHHPIILEVGHFIPVTLKPSLPRWNLQKANWENFRAYIDQNINRIQPLPSNYFRFVGLLMKAGRKFIPRGHRKEYIPGWDKDTEELYRRYKDSDNEETAEMLINQLNSSRKEKWMQTVSNLDLTHSSRKGWDLLRKLGNAESTNSFITNITPNQIARHLQTASKVKIPKRKKKAMKAKIKEEFSKSNNSSHLSSQVTITEIETAIKLTKKYKAAGNDEIPAEFLIELGKRAKSWLARFFTIIMETGNIPKEWRQSKILAVLKPGKEPTCTANFRPIALLCTTHKLLERIILARLTPILDPEIPVEQAGFRGNRSCCDRVASLTSFIENGFQLGQKSAVVLLDLSSAYDTVWIDGLIYKLAKVLKCKQTLNLLSSLLSPRKFTVYLNSKSSKEYTIYNGLPQGSVLSPLLYNWYTHDIPQTTSKKFIYADDTAILAQAKTFEELEIQLNKDLETLHNYFENWSLRLNPAKAVHCCFHLNHHRAERKLNLFINNSQITHSEHPKYLGIHLDRTLTFKTHLTKLKGKLSSRNNILHKLAGSSWGSDANTLRTSALALIFSTAEYCAPVWEGSCHTKLIDTQLNSTLRIITGVCQPTRIDWLPVLAHISPPELRRKEATKKMYQKLLDSPDLEINPILQSPPKHRLKSRKPIWSRGNQLLSQNFNISEAWTNSWISSDIPNKNLITSPSVKIPGFFPPSTRMGQGRCAELMKLWGYTKDPNCACNVPQSMSHILDDCPLYKFNGGISNLHSVTPEALNWLKALPLRL</sequence>
<dbReference type="Pfam" id="PF14529">
    <property type="entry name" value="Exo_endo_phos_2"/>
    <property type="match status" value="1"/>
</dbReference>
<dbReference type="InterPro" id="IPR040647">
    <property type="entry name" value="SPIN-DOC_Znf-C2H2"/>
</dbReference>
<dbReference type="Proteomes" id="UP001235939">
    <property type="component" value="Chromosome 03"/>
</dbReference>
<dbReference type="InterPro" id="IPR005135">
    <property type="entry name" value="Endo/exonuclease/phosphatase"/>
</dbReference>
<reference evidence="2 3" key="1">
    <citation type="submission" date="2022-01" db="EMBL/GenBank/DDBJ databases">
        <title>A chromosomal length assembly of Cordylochernes scorpioides.</title>
        <authorList>
            <person name="Zeh D."/>
            <person name="Zeh J."/>
        </authorList>
    </citation>
    <scope>NUCLEOTIDE SEQUENCE [LARGE SCALE GENOMIC DNA]</scope>
    <source>
        <strain evidence="2">IN4F17</strain>
        <tissue evidence="2">Whole Body</tissue>
    </source>
</reference>
<dbReference type="PROSITE" id="PS50878">
    <property type="entry name" value="RT_POL"/>
    <property type="match status" value="1"/>
</dbReference>
<evidence type="ECO:0000313" key="2">
    <source>
        <dbReference type="EMBL" id="UYV64706.1"/>
    </source>
</evidence>
<dbReference type="Pfam" id="PF00078">
    <property type="entry name" value="RVT_1"/>
    <property type="match status" value="1"/>
</dbReference>
<name>A0ABY6K758_9ARAC</name>
<evidence type="ECO:0000313" key="3">
    <source>
        <dbReference type="Proteomes" id="UP001235939"/>
    </source>
</evidence>
<dbReference type="SUPFAM" id="SSF56219">
    <property type="entry name" value="DNase I-like"/>
    <property type="match status" value="1"/>
</dbReference>
<dbReference type="SUPFAM" id="SSF53098">
    <property type="entry name" value="Ribonuclease H-like"/>
    <property type="match status" value="1"/>
</dbReference>
<dbReference type="InterPro" id="IPR043502">
    <property type="entry name" value="DNA/RNA_pol_sf"/>
</dbReference>
<dbReference type="InterPro" id="IPR000477">
    <property type="entry name" value="RT_dom"/>
</dbReference>
<protein>
    <recommendedName>
        <fullName evidence="1">Reverse transcriptase domain-containing protein</fullName>
    </recommendedName>
</protein>
<dbReference type="PANTHER" id="PTHR36688:SF1">
    <property type="entry name" value="ENDONUCLEASE_EXONUCLEASE_PHOSPHATASE DOMAIN-CONTAINING PROTEIN"/>
    <property type="match status" value="1"/>
</dbReference>
<dbReference type="InterPro" id="IPR036691">
    <property type="entry name" value="Endo/exonu/phosph_ase_sf"/>
</dbReference>
<evidence type="ECO:0000259" key="1">
    <source>
        <dbReference type="PROSITE" id="PS50878"/>
    </source>
</evidence>
<organism evidence="2 3">
    <name type="scientific">Cordylochernes scorpioides</name>
    <dbReference type="NCBI Taxonomy" id="51811"/>
    <lineage>
        <taxon>Eukaryota</taxon>
        <taxon>Metazoa</taxon>
        <taxon>Ecdysozoa</taxon>
        <taxon>Arthropoda</taxon>
        <taxon>Chelicerata</taxon>
        <taxon>Arachnida</taxon>
        <taxon>Pseudoscorpiones</taxon>
        <taxon>Cheliferoidea</taxon>
        <taxon>Chernetidae</taxon>
        <taxon>Cordylochernes</taxon>
    </lineage>
</organism>
<dbReference type="InterPro" id="IPR052560">
    <property type="entry name" value="RdDP_mobile_element"/>
</dbReference>
<dbReference type="InterPro" id="IPR012337">
    <property type="entry name" value="RNaseH-like_sf"/>
</dbReference>
<dbReference type="CDD" id="cd01650">
    <property type="entry name" value="RT_nLTR_like"/>
    <property type="match status" value="1"/>
</dbReference>
<keyword evidence="3" id="KW-1185">Reference proteome</keyword>
<dbReference type="SUPFAM" id="SSF56672">
    <property type="entry name" value="DNA/RNA polymerases"/>
    <property type="match status" value="1"/>
</dbReference>